<proteinExistence type="inferred from homology"/>
<dbReference type="InterPro" id="IPR050556">
    <property type="entry name" value="Type_II_TA_system_RNase"/>
</dbReference>
<dbReference type="SUPFAM" id="SSF88723">
    <property type="entry name" value="PIN domain-like"/>
    <property type="match status" value="1"/>
</dbReference>
<evidence type="ECO:0000256" key="8">
    <source>
        <dbReference type="HAMAP-Rule" id="MF_00265"/>
    </source>
</evidence>
<dbReference type="InterPro" id="IPR029060">
    <property type="entry name" value="PIN-like_dom_sf"/>
</dbReference>
<dbReference type="EC" id="3.1.-.-" evidence="8"/>
<dbReference type="InterPro" id="IPR002716">
    <property type="entry name" value="PIN_dom"/>
</dbReference>
<feature type="binding site" evidence="8">
    <location>
        <position position="93"/>
    </location>
    <ligand>
        <name>Mg(2+)</name>
        <dbReference type="ChEBI" id="CHEBI:18420"/>
    </ligand>
</feature>
<protein>
    <recommendedName>
        <fullName evidence="8">Ribonuclease VapC</fullName>
        <shortName evidence="8">RNase VapC</shortName>
        <ecNumber evidence="8">3.1.-.-</ecNumber>
    </recommendedName>
    <alternativeName>
        <fullName evidence="8">Toxin VapC</fullName>
    </alternativeName>
</protein>
<dbReference type="HAMAP" id="MF_00265">
    <property type="entry name" value="VapC_Nob1"/>
    <property type="match status" value="1"/>
</dbReference>
<dbReference type="STRING" id="1548207.AXK11_09025"/>
<evidence type="ECO:0000256" key="2">
    <source>
        <dbReference type="ARBA" id="ARBA00022649"/>
    </source>
</evidence>
<comment type="cofactor">
    <cofactor evidence="1 8">
        <name>Mg(2+)</name>
        <dbReference type="ChEBI" id="CHEBI:18420"/>
    </cofactor>
</comment>
<organism evidence="10 11">
    <name type="scientific">Cephaloticoccus primus</name>
    <dbReference type="NCBI Taxonomy" id="1548207"/>
    <lineage>
        <taxon>Bacteria</taxon>
        <taxon>Pseudomonadati</taxon>
        <taxon>Verrucomicrobiota</taxon>
        <taxon>Opitutia</taxon>
        <taxon>Opitutales</taxon>
        <taxon>Opitutaceae</taxon>
        <taxon>Cephaloticoccus</taxon>
    </lineage>
</organism>
<dbReference type="GO" id="GO:0090729">
    <property type="term" value="F:toxin activity"/>
    <property type="evidence" value="ECO:0007669"/>
    <property type="project" value="UniProtKB-KW"/>
</dbReference>
<keyword evidence="6 8" id="KW-0460">Magnesium</keyword>
<feature type="domain" description="PIN" evidence="9">
    <location>
        <begin position="1"/>
        <end position="119"/>
    </location>
</feature>
<accession>A0A139SHQ1</accession>
<comment type="caution">
    <text evidence="10">The sequence shown here is derived from an EMBL/GenBank/DDBJ whole genome shotgun (WGS) entry which is preliminary data.</text>
</comment>
<reference evidence="11" key="1">
    <citation type="submission" date="2016-02" db="EMBL/GenBank/DDBJ databases">
        <authorList>
            <person name="Sanders J.G."/>
            <person name="Lin J.Y."/>
            <person name="Wertz J.T."/>
            <person name="Russell J.A."/>
            <person name="Moreau C.S."/>
            <person name="Powell S."/>
        </authorList>
    </citation>
    <scope>NUCLEOTIDE SEQUENCE [LARGE SCALE GENOMIC DNA]</scope>
    <source>
        <strain evidence="11">CAG34</strain>
    </source>
</reference>
<evidence type="ECO:0000256" key="1">
    <source>
        <dbReference type="ARBA" id="ARBA00001946"/>
    </source>
</evidence>
<keyword evidence="4 8" id="KW-0479">Metal-binding</keyword>
<evidence type="ECO:0000256" key="5">
    <source>
        <dbReference type="ARBA" id="ARBA00022801"/>
    </source>
</evidence>
<sequence length="139" mass="15730">MIVDTNGLSAWADGAEAVRSALRRSTRPVIPAIVLGEYRYGIIKSNRFARYQDWLRRTLPLCAIHPVTEVTAEIYGRLRAELERRGTPLPLNDIWIAAIALELDLPLLSNDSDFDRIEGLVRIGFDDPRKKDHKPLPKA</sequence>
<dbReference type="PANTHER" id="PTHR33653:SF1">
    <property type="entry name" value="RIBONUCLEASE VAPC2"/>
    <property type="match status" value="1"/>
</dbReference>
<keyword evidence="2 8" id="KW-1277">Toxin-antitoxin system</keyword>
<keyword evidence="8" id="KW-0800">Toxin</keyword>
<evidence type="ECO:0000256" key="4">
    <source>
        <dbReference type="ARBA" id="ARBA00022723"/>
    </source>
</evidence>
<evidence type="ECO:0000313" key="11">
    <source>
        <dbReference type="Proteomes" id="UP000070058"/>
    </source>
</evidence>
<comment type="similarity">
    <text evidence="7 8">Belongs to the PINc/VapC protein family.</text>
</comment>
<dbReference type="GO" id="GO:0000287">
    <property type="term" value="F:magnesium ion binding"/>
    <property type="evidence" value="ECO:0007669"/>
    <property type="project" value="UniProtKB-UniRule"/>
</dbReference>
<dbReference type="Proteomes" id="UP000070058">
    <property type="component" value="Unassembled WGS sequence"/>
</dbReference>
<evidence type="ECO:0000313" key="10">
    <source>
        <dbReference type="EMBL" id="KXU34063.1"/>
    </source>
</evidence>
<evidence type="ECO:0000256" key="6">
    <source>
        <dbReference type="ARBA" id="ARBA00022842"/>
    </source>
</evidence>
<dbReference type="Gene3D" id="3.40.50.1010">
    <property type="entry name" value="5'-nuclease"/>
    <property type="match status" value="1"/>
</dbReference>
<dbReference type="InterPro" id="IPR022907">
    <property type="entry name" value="VapC_family"/>
</dbReference>
<evidence type="ECO:0000259" key="9">
    <source>
        <dbReference type="Pfam" id="PF01850"/>
    </source>
</evidence>
<gene>
    <name evidence="8" type="primary">vapC</name>
    <name evidence="10" type="ORF">AXK11_09025</name>
</gene>
<comment type="function">
    <text evidence="8">Toxic component of a toxin-antitoxin (TA) system. An RNase.</text>
</comment>
<dbReference type="EMBL" id="LSZQ01000069">
    <property type="protein sequence ID" value="KXU34063.1"/>
    <property type="molecule type" value="Genomic_DNA"/>
</dbReference>
<name>A0A139SHQ1_9BACT</name>
<keyword evidence="11" id="KW-1185">Reference proteome</keyword>
<dbReference type="GO" id="GO:0016787">
    <property type="term" value="F:hydrolase activity"/>
    <property type="evidence" value="ECO:0007669"/>
    <property type="project" value="UniProtKB-KW"/>
</dbReference>
<evidence type="ECO:0000256" key="3">
    <source>
        <dbReference type="ARBA" id="ARBA00022722"/>
    </source>
</evidence>
<dbReference type="CDD" id="cd18753">
    <property type="entry name" value="PIN_VapC4-5_FitB-like"/>
    <property type="match status" value="1"/>
</dbReference>
<dbReference type="RefSeq" id="WP_197456869.1">
    <property type="nucleotide sequence ID" value="NZ_LSZQ01000069.1"/>
</dbReference>
<keyword evidence="5 8" id="KW-0378">Hydrolase</keyword>
<keyword evidence="3 8" id="KW-0540">Nuclease</keyword>
<feature type="binding site" evidence="8">
    <location>
        <position position="4"/>
    </location>
    <ligand>
        <name>Mg(2+)</name>
        <dbReference type="ChEBI" id="CHEBI:18420"/>
    </ligand>
</feature>
<dbReference type="PANTHER" id="PTHR33653">
    <property type="entry name" value="RIBONUCLEASE VAPC2"/>
    <property type="match status" value="1"/>
</dbReference>
<evidence type="ECO:0000256" key="7">
    <source>
        <dbReference type="ARBA" id="ARBA00038093"/>
    </source>
</evidence>
<dbReference type="AlphaFoldDB" id="A0A139SHQ1"/>
<dbReference type="Pfam" id="PF01850">
    <property type="entry name" value="PIN"/>
    <property type="match status" value="1"/>
</dbReference>
<dbReference type="GO" id="GO:0004540">
    <property type="term" value="F:RNA nuclease activity"/>
    <property type="evidence" value="ECO:0007669"/>
    <property type="project" value="InterPro"/>
</dbReference>